<dbReference type="Proteomes" id="UP000027931">
    <property type="component" value="Unassembled WGS sequence"/>
</dbReference>
<dbReference type="GO" id="GO:0005886">
    <property type="term" value="C:plasma membrane"/>
    <property type="evidence" value="ECO:0007669"/>
    <property type="project" value="UniProtKB-SubCell"/>
</dbReference>
<dbReference type="STRING" id="1157490.EL26_10730"/>
<gene>
    <name evidence="9" type="ORF">EL26_10730</name>
</gene>
<evidence type="ECO:0000313" key="9">
    <source>
        <dbReference type="EMBL" id="KEO83439.1"/>
    </source>
</evidence>
<evidence type="ECO:0000256" key="1">
    <source>
        <dbReference type="ARBA" id="ARBA00004651"/>
    </source>
</evidence>
<dbReference type="InterPro" id="IPR022324">
    <property type="entry name" value="Bacilysin_exporter_BacE_put"/>
</dbReference>
<evidence type="ECO:0000259" key="8">
    <source>
        <dbReference type="PROSITE" id="PS50850"/>
    </source>
</evidence>
<dbReference type="GO" id="GO:0022857">
    <property type="term" value="F:transmembrane transporter activity"/>
    <property type="evidence" value="ECO:0007669"/>
    <property type="project" value="InterPro"/>
</dbReference>
<feature type="transmembrane region" description="Helical" evidence="7">
    <location>
        <begin position="26"/>
        <end position="51"/>
    </location>
</feature>
<dbReference type="EMBL" id="JMIR01000012">
    <property type="protein sequence ID" value="KEO83439.1"/>
    <property type="molecule type" value="Genomic_DNA"/>
</dbReference>
<dbReference type="InterPro" id="IPR036259">
    <property type="entry name" value="MFS_trans_sf"/>
</dbReference>
<protein>
    <recommendedName>
        <fullName evidence="8">Major facilitator superfamily (MFS) profile domain-containing protein</fullName>
    </recommendedName>
</protein>
<reference evidence="9 10" key="1">
    <citation type="journal article" date="2013" name="Int. J. Syst. Evol. Microbiol.">
        <title>Tumebacillus flagellatus sp. nov., an alpha-amylase/pullulanase-producing bacterium isolated from cassava wastewater.</title>
        <authorList>
            <person name="Wang Q."/>
            <person name="Xie N."/>
            <person name="Qin Y."/>
            <person name="Shen N."/>
            <person name="Zhu J."/>
            <person name="Mi H."/>
            <person name="Huang R."/>
        </authorList>
    </citation>
    <scope>NUCLEOTIDE SEQUENCE [LARGE SCALE GENOMIC DNA]</scope>
    <source>
        <strain evidence="9 10">GST4</strain>
    </source>
</reference>
<feature type="transmembrane region" description="Helical" evidence="7">
    <location>
        <begin position="240"/>
        <end position="262"/>
    </location>
</feature>
<feature type="transmembrane region" description="Helical" evidence="7">
    <location>
        <begin position="268"/>
        <end position="288"/>
    </location>
</feature>
<dbReference type="RefSeq" id="WP_052036222.1">
    <property type="nucleotide sequence ID" value="NZ_JMIR01000012.1"/>
</dbReference>
<evidence type="ECO:0000256" key="6">
    <source>
        <dbReference type="ARBA" id="ARBA00023136"/>
    </source>
</evidence>
<dbReference type="PANTHER" id="PTHR23513">
    <property type="entry name" value="INTEGRAL MEMBRANE EFFLUX PROTEIN-RELATED"/>
    <property type="match status" value="1"/>
</dbReference>
<feature type="domain" description="Major facilitator superfamily (MFS) profile" evidence="8">
    <location>
        <begin position="25"/>
        <end position="408"/>
    </location>
</feature>
<feature type="transmembrane region" description="Helical" evidence="7">
    <location>
        <begin position="118"/>
        <end position="140"/>
    </location>
</feature>
<dbReference type="Pfam" id="PF07690">
    <property type="entry name" value="MFS_1"/>
    <property type="match status" value="1"/>
</dbReference>
<feature type="transmembrane region" description="Helical" evidence="7">
    <location>
        <begin position="90"/>
        <end position="112"/>
    </location>
</feature>
<keyword evidence="2" id="KW-0813">Transport</keyword>
<dbReference type="AlphaFoldDB" id="A0A074LQR0"/>
<sequence>MSNTDAATSSPPKAPGMRDLLANRNYCYLVFAQFVSDLGDGVYALALLWAMKILTGSGVQMSMVLTAELIPTILIGIFAGVFVDLGKKKAFLLTADICRGVVVAALGFLWYTSQLQPWMLVAAAVLLSSFSAFFTPARMVSLRTLVPAENMMKAQSVSQTIQTVVGLCAPALSAILLAFNVSFSFWFNAASFLLSFLLILFIRHADLNKKKEGKADFTAIKASLKVGFKTVFQTALLRNLILYVVLLNFMFAPVSVLFPLYADTANALASYDIAFFVGILLGSIALGFFSKARKIVPMTVGLLLILGGFFGLVYCNAFALVLACMVLIGLGMPITNGTLMTVFMTAVPQEVLGRAGSTMNVLSQCAKPISLSMIGSLILLFSVRDLFLYISILGLAVVVLMVLNPTVRKAE</sequence>
<dbReference type="PRINTS" id="PR01988">
    <property type="entry name" value="EXPORTERBACE"/>
</dbReference>
<dbReference type="PROSITE" id="PS50850">
    <property type="entry name" value="MFS"/>
    <property type="match status" value="1"/>
</dbReference>
<dbReference type="SUPFAM" id="SSF103473">
    <property type="entry name" value="MFS general substrate transporter"/>
    <property type="match status" value="1"/>
</dbReference>
<feature type="transmembrane region" description="Helical" evidence="7">
    <location>
        <begin position="386"/>
        <end position="403"/>
    </location>
</feature>
<dbReference type="InterPro" id="IPR020846">
    <property type="entry name" value="MFS_dom"/>
</dbReference>
<evidence type="ECO:0000256" key="5">
    <source>
        <dbReference type="ARBA" id="ARBA00022989"/>
    </source>
</evidence>
<comment type="caution">
    <text evidence="9">The sequence shown here is derived from an EMBL/GenBank/DDBJ whole genome shotgun (WGS) entry which is preliminary data.</text>
</comment>
<keyword evidence="3" id="KW-1003">Cell membrane</keyword>
<evidence type="ECO:0000256" key="2">
    <source>
        <dbReference type="ARBA" id="ARBA00022448"/>
    </source>
</evidence>
<feature type="transmembrane region" description="Helical" evidence="7">
    <location>
        <begin position="63"/>
        <end position="83"/>
    </location>
</feature>
<accession>A0A074LQR0</accession>
<dbReference type="Gene3D" id="1.20.1250.20">
    <property type="entry name" value="MFS general substrate transporter like domains"/>
    <property type="match status" value="1"/>
</dbReference>
<keyword evidence="4 7" id="KW-0812">Transmembrane</keyword>
<feature type="transmembrane region" description="Helical" evidence="7">
    <location>
        <begin position="161"/>
        <end position="179"/>
    </location>
</feature>
<keyword evidence="5 7" id="KW-1133">Transmembrane helix</keyword>
<keyword evidence="6 7" id="KW-0472">Membrane</keyword>
<dbReference type="InterPro" id="IPR011701">
    <property type="entry name" value="MFS"/>
</dbReference>
<feature type="transmembrane region" description="Helical" evidence="7">
    <location>
        <begin position="320"/>
        <end position="347"/>
    </location>
</feature>
<dbReference type="CDD" id="cd06173">
    <property type="entry name" value="MFS_MefA_like"/>
    <property type="match status" value="1"/>
</dbReference>
<evidence type="ECO:0000256" key="7">
    <source>
        <dbReference type="SAM" id="Phobius"/>
    </source>
</evidence>
<evidence type="ECO:0000313" key="10">
    <source>
        <dbReference type="Proteomes" id="UP000027931"/>
    </source>
</evidence>
<comment type="subcellular location">
    <subcellularLocation>
        <location evidence="1">Cell membrane</location>
        <topology evidence="1">Multi-pass membrane protein</topology>
    </subcellularLocation>
</comment>
<proteinExistence type="predicted"/>
<dbReference type="eggNOG" id="COG2814">
    <property type="taxonomic scope" value="Bacteria"/>
</dbReference>
<evidence type="ECO:0000256" key="3">
    <source>
        <dbReference type="ARBA" id="ARBA00022475"/>
    </source>
</evidence>
<feature type="transmembrane region" description="Helical" evidence="7">
    <location>
        <begin position="185"/>
        <end position="202"/>
    </location>
</feature>
<name>A0A074LQR0_9BACL</name>
<dbReference type="OrthoDB" id="9775268at2"/>
<dbReference type="PANTHER" id="PTHR23513:SF6">
    <property type="entry name" value="MAJOR FACILITATOR SUPERFAMILY ASSOCIATED DOMAIN-CONTAINING PROTEIN"/>
    <property type="match status" value="1"/>
</dbReference>
<evidence type="ECO:0000256" key="4">
    <source>
        <dbReference type="ARBA" id="ARBA00022692"/>
    </source>
</evidence>
<organism evidence="9 10">
    <name type="scientific">Tumebacillus flagellatus</name>
    <dbReference type="NCBI Taxonomy" id="1157490"/>
    <lineage>
        <taxon>Bacteria</taxon>
        <taxon>Bacillati</taxon>
        <taxon>Bacillota</taxon>
        <taxon>Bacilli</taxon>
        <taxon>Bacillales</taxon>
        <taxon>Alicyclobacillaceae</taxon>
        <taxon>Tumebacillus</taxon>
    </lineage>
</organism>
<keyword evidence="10" id="KW-1185">Reference proteome</keyword>